<dbReference type="Gene3D" id="3.30.450.40">
    <property type="match status" value="1"/>
</dbReference>
<reference evidence="6 7" key="1">
    <citation type="submission" date="2020-08" db="EMBL/GenBank/DDBJ databases">
        <title>Sequencing the genomes of 1000 actinobacteria strains.</title>
        <authorList>
            <person name="Klenk H.-P."/>
        </authorList>
    </citation>
    <scope>NUCLEOTIDE SEQUENCE [LARGE SCALE GENOMIC DNA]</scope>
    <source>
        <strain evidence="6 7">DSM 27099</strain>
    </source>
</reference>
<feature type="domain" description="ANTAR" evidence="5">
    <location>
        <begin position="169"/>
        <end position="230"/>
    </location>
</feature>
<dbReference type="InterPro" id="IPR036388">
    <property type="entry name" value="WH-like_DNA-bd_sf"/>
</dbReference>
<dbReference type="Proteomes" id="UP000529310">
    <property type="component" value="Unassembled WGS sequence"/>
</dbReference>
<dbReference type="AlphaFoldDB" id="A0A7W4YMI9"/>
<gene>
    <name evidence="6" type="ORF">FHX49_000713</name>
</gene>
<dbReference type="InterPro" id="IPR003018">
    <property type="entry name" value="GAF"/>
</dbReference>
<dbReference type="SMART" id="SM01012">
    <property type="entry name" value="ANTAR"/>
    <property type="match status" value="1"/>
</dbReference>
<evidence type="ECO:0000256" key="1">
    <source>
        <dbReference type="ARBA" id="ARBA00022679"/>
    </source>
</evidence>
<evidence type="ECO:0000256" key="3">
    <source>
        <dbReference type="ARBA" id="ARBA00023015"/>
    </source>
</evidence>
<dbReference type="InterPro" id="IPR029016">
    <property type="entry name" value="GAF-like_dom_sf"/>
</dbReference>
<dbReference type="InterPro" id="IPR011006">
    <property type="entry name" value="CheY-like_superfamily"/>
</dbReference>
<evidence type="ECO:0000259" key="5">
    <source>
        <dbReference type="PROSITE" id="PS50921"/>
    </source>
</evidence>
<name>A0A7W4YMI9_9MICO</name>
<keyword evidence="7" id="KW-1185">Reference proteome</keyword>
<dbReference type="RefSeq" id="WP_165141726.1">
    <property type="nucleotide sequence ID" value="NZ_CP049255.1"/>
</dbReference>
<keyword evidence="1" id="KW-0808">Transferase</keyword>
<sequence length="245" mass="26255">MDGTSREAHINAAFVAVADTLTTEYDMVDLLHTLVESCASILHMDAGGLTLVDGSGRLQLMASTSETEAFVNVMRLNADAGPCSECLRTGIAVSVKDISEPAPWHAFQASAVDQGFRSTLATPLKLRGKVIGTMNLFGSRPDEVSARDAAVAQALADVATIGILQERVIREGHAVEDQLRHALESRIVIEQAKGVVANGLSLSMDDAFALLRKYARDHNLTLRSVSEHVSNREVSVDQFAALARS</sequence>
<evidence type="ECO:0000313" key="7">
    <source>
        <dbReference type="Proteomes" id="UP000529310"/>
    </source>
</evidence>
<dbReference type="SUPFAM" id="SSF55781">
    <property type="entry name" value="GAF domain-like"/>
    <property type="match status" value="1"/>
</dbReference>
<evidence type="ECO:0000256" key="2">
    <source>
        <dbReference type="ARBA" id="ARBA00022777"/>
    </source>
</evidence>
<accession>A0A7W4YMI9</accession>
<dbReference type="PIRSF" id="PIRSF036625">
    <property type="entry name" value="GAF_ANTAR"/>
    <property type="match status" value="1"/>
</dbReference>
<organism evidence="6 7">
    <name type="scientific">Microbacterium endophyticum</name>
    <dbReference type="NCBI Taxonomy" id="1526412"/>
    <lineage>
        <taxon>Bacteria</taxon>
        <taxon>Bacillati</taxon>
        <taxon>Actinomycetota</taxon>
        <taxon>Actinomycetes</taxon>
        <taxon>Micrococcales</taxon>
        <taxon>Microbacteriaceae</taxon>
        <taxon>Microbacterium</taxon>
    </lineage>
</organism>
<dbReference type="InterPro" id="IPR005561">
    <property type="entry name" value="ANTAR"/>
</dbReference>
<protein>
    <submittedName>
        <fullName evidence="6">GAF domain-containing protein</fullName>
    </submittedName>
</protein>
<proteinExistence type="predicted"/>
<dbReference type="SMART" id="SM00065">
    <property type="entry name" value="GAF"/>
    <property type="match status" value="1"/>
</dbReference>
<dbReference type="PROSITE" id="PS50921">
    <property type="entry name" value="ANTAR"/>
    <property type="match status" value="1"/>
</dbReference>
<dbReference type="GO" id="GO:0003723">
    <property type="term" value="F:RNA binding"/>
    <property type="evidence" value="ECO:0007669"/>
    <property type="project" value="InterPro"/>
</dbReference>
<dbReference type="SUPFAM" id="SSF52172">
    <property type="entry name" value="CheY-like"/>
    <property type="match status" value="1"/>
</dbReference>
<comment type="caution">
    <text evidence="6">The sequence shown here is derived from an EMBL/GenBank/DDBJ whole genome shotgun (WGS) entry which is preliminary data.</text>
</comment>
<dbReference type="InterPro" id="IPR012074">
    <property type="entry name" value="GAF_ANTAR"/>
</dbReference>
<dbReference type="Pfam" id="PF03861">
    <property type="entry name" value="ANTAR"/>
    <property type="match status" value="1"/>
</dbReference>
<evidence type="ECO:0000256" key="4">
    <source>
        <dbReference type="ARBA" id="ARBA00023163"/>
    </source>
</evidence>
<keyword evidence="3" id="KW-0805">Transcription regulation</keyword>
<keyword evidence="4" id="KW-0804">Transcription</keyword>
<dbReference type="EMBL" id="JACHWQ010000001">
    <property type="protein sequence ID" value="MBB2975172.1"/>
    <property type="molecule type" value="Genomic_DNA"/>
</dbReference>
<dbReference type="GO" id="GO:0016301">
    <property type="term" value="F:kinase activity"/>
    <property type="evidence" value="ECO:0007669"/>
    <property type="project" value="UniProtKB-KW"/>
</dbReference>
<keyword evidence="2" id="KW-0418">Kinase</keyword>
<dbReference type="Gene3D" id="1.10.10.10">
    <property type="entry name" value="Winged helix-like DNA-binding domain superfamily/Winged helix DNA-binding domain"/>
    <property type="match status" value="1"/>
</dbReference>
<dbReference type="Pfam" id="PF13185">
    <property type="entry name" value="GAF_2"/>
    <property type="match status" value="1"/>
</dbReference>
<evidence type="ECO:0000313" key="6">
    <source>
        <dbReference type="EMBL" id="MBB2975172.1"/>
    </source>
</evidence>